<keyword evidence="5" id="KW-0732">Signal</keyword>
<evidence type="ECO:0000256" key="4">
    <source>
        <dbReference type="RuleBase" id="RU361153"/>
    </source>
</evidence>
<dbReference type="GO" id="GO:0009986">
    <property type="term" value="C:cell surface"/>
    <property type="evidence" value="ECO:0007669"/>
    <property type="project" value="TreeGrafter"/>
</dbReference>
<dbReference type="AlphaFoldDB" id="A0A165YIV4"/>
<evidence type="ECO:0000256" key="3">
    <source>
        <dbReference type="ARBA" id="ARBA00023295"/>
    </source>
</evidence>
<dbReference type="Gene3D" id="3.20.20.80">
    <property type="entry name" value="Glycosidases"/>
    <property type="match status" value="2"/>
</dbReference>
<dbReference type="OrthoDB" id="1887033at2759"/>
<dbReference type="InterPro" id="IPR017853">
    <property type="entry name" value="GH"/>
</dbReference>
<evidence type="ECO:0000256" key="2">
    <source>
        <dbReference type="ARBA" id="ARBA00022801"/>
    </source>
</evidence>
<evidence type="ECO:0000313" key="8">
    <source>
        <dbReference type="Proteomes" id="UP000076532"/>
    </source>
</evidence>
<keyword evidence="8" id="KW-1185">Reference proteome</keyword>
<protein>
    <submittedName>
        <fullName evidence="7">Glycoside hydrolase family 5 protein</fullName>
    </submittedName>
</protein>
<accession>A0A165YIV4</accession>
<dbReference type="GO" id="GO:0005576">
    <property type="term" value="C:extracellular region"/>
    <property type="evidence" value="ECO:0007669"/>
    <property type="project" value="TreeGrafter"/>
</dbReference>
<keyword evidence="3 4" id="KW-0326">Glycosidase</keyword>
<evidence type="ECO:0000313" key="7">
    <source>
        <dbReference type="EMBL" id="KZP09600.1"/>
    </source>
</evidence>
<proteinExistence type="inferred from homology"/>
<dbReference type="STRING" id="436010.A0A165YIV4"/>
<feature type="chain" id="PRO_5007869388" evidence="5">
    <location>
        <begin position="17"/>
        <end position="532"/>
    </location>
</feature>
<evidence type="ECO:0000256" key="5">
    <source>
        <dbReference type="SAM" id="SignalP"/>
    </source>
</evidence>
<evidence type="ECO:0000259" key="6">
    <source>
        <dbReference type="Pfam" id="PF00150"/>
    </source>
</evidence>
<sequence>MLVPLLLAVAATSARAQVAGIGASSVGLNINFDLDVYSSTLNNIVASVNEGPNRTCEDAVPVKKIYGVNFGNWLILEPWMSPTEWEAMQGQFAANGDCSTVRQSEWSLSTFLGQDATNAAFKKHWESWMTQADVDGIVAAKLNTVRLPLPFWIIEDIVDRTHEPYAQGGLDELIRGLNMFNKAGLNVILDHHALPGVAASGQMFAGNCTTLVEFYSSASTPLIPDYNYKRAVTWGIVMAFLSHAHPAFEKVFTIEGVNEPIQNAALTPGLGRFEVSYVLGIRAIELLMGITCDATSPLTTTQVLTDDIALPALIAAIPIITKLAIKYDLLAGASEFGWAALLGSKGQLTPGKMGAFLGGRKRKCLSTQFMDQGWQYTGSPANPADAAIGPQLYDNHIYFNFGGVAPNATEESYMQTLCQIKTVATEVAAGNAPLYTGEWSIATAFNTTDAFLRQWGDAQKLTWSGTGSEAKSVGWVFWNWKVDQDARTYPILGKYLQWSYRDALAAGLFTPDPADYFDENVCVPYLNATGAA</sequence>
<name>A0A165YIV4_9AGAM</name>
<dbReference type="EMBL" id="KV417696">
    <property type="protein sequence ID" value="KZP09600.1"/>
    <property type="molecule type" value="Genomic_DNA"/>
</dbReference>
<reference evidence="7 8" key="1">
    <citation type="journal article" date="2016" name="Mol. Biol. Evol.">
        <title>Comparative Genomics of Early-Diverging Mushroom-Forming Fungi Provides Insights into the Origins of Lignocellulose Decay Capabilities.</title>
        <authorList>
            <person name="Nagy L.G."/>
            <person name="Riley R."/>
            <person name="Tritt A."/>
            <person name="Adam C."/>
            <person name="Daum C."/>
            <person name="Floudas D."/>
            <person name="Sun H."/>
            <person name="Yadav J.S."/>
            <person name="Pangilinan J."/>
            <person name="Larsson K.H."/>
            <person name="Matsuura K."/>
            <person name="Barry K."/>
            <person name="Labutti K."/>
            <person name="Kuo R."/>
            <person name="Ohm R.A."/>
            <person name="Bhattacharya S.S."/>
            <person name="Shirouzu T."/>
            <person name="Yoshinaga Y."/>
            <person name="Martin F.M."/>
            <person name="Grigoriev I.V."/>
            <person name="Hibbett D.S."/>
        </authorList>
    </citation>
    <scope>NUCLEOTIDE SEQUENCE [LARGE SCALE GENOMIC DNA]</scope>
    <source>
        <strain evidence="7 8">CBS 109695</strain>
    </source>
</reference>
<gene>
    <name evidence="7" type="ORF">FIBSPDRAFT_873454</name>
</gene>
<dbReference type="Pfam" id="PF00150">
    <property type="entry name" value="Cellulase"/>
    <property type="match status" value="1"/>
</dbReference>
<organism evidence="7 8">
    <name type="scientific">Athelia psychrophila</name>
    <dbReference type="NCBI Taxonomy" id="1759441"/>
    <lineage>
        <taxon>Eukaryota</taxon>
        <taxon>Fungi</taxon>
        <taxon>Dikarya</taxon>
        <taxon>Basidiomycota</taxon>
        <taxon>Agaricomycotina</taxon>
        <taxon>Agaricomycetes</taxon>
        <taxon>Agaricomycetidae</taxon>
        <taxon>Atheliales</taxon>
        <taxon>Atheliaceae</taxon>
        <taxon>Athelia</taxon>
    </lineage>
</organism>
<dbReference type="InterPro" id="IPR050386">
    <property type="entry name" value="Glycosyl_hydrolase_5"/>
</dbReference>
<dbReference type="PANTHER" id="PTHR31297:SF42">
    <property type="entry name" value="GLYCOSIDE HYDROLASE FAMILY 5 DOMAIN-CONTAINING PROTEIN"/>
    <property type="match status" value="1"/>
</dbReference>
<dbReference type="Proteomes" id="UP000076532">
    <property type="component" value="Unassembled WGS sequence"/>
</dbReference>
<dbReference type="InterPro" id="IPR001547">
    <property type="entry name" value="Glyco_hydro_5"/>
</dbReference>
<evidence type="ECO:0000256" key="1">
    <source>
        <dbReference type="ARBA" id="ARBA00005641"/>
    </source>
</evidence>
<keyword evidence="2 4" id="KW-0378">Hydrolase</keyword>
<dbReference type="GO" id="GO:0008422">
    <property type="term" value="F:beta-glucosidase activity"/>
    <property type="evidence" value="ECO:0007669"/>
    <property type="project" value="TreeGrafter"/>
</dbReference>
<dbReference type="SUPFAM" id="SSF51445">
    <property type="entry name" value="(Trans)glycosidases"/>
    <property type="match status" value="1"/>
</dbReference>
<comment type="similarity">
    <text evidence="1 4">Belongs to the glycosyl hydrolase 5 (cellulase A) family.</text>
</comment>
<feature type="signal peptide" evidence="5">
    <location>
        <begin position="1"/>
        <end position="16"/>
    </location>
</feature>
<feature type="domain" description="Glycoside hydrolase family 5" evidence="6">
    <location>
        <begin position="119"/>
        <end position="482"/>
    </location>
</feature>
<dbReference type="GO" id="GO:0009251">
    <property type="term" value="P:glucan catabolic process"/>
    <property type="evidence" value="ECO:0007669"/>
    <property type="project" value="TreeGrafter"/>
</dbReference>
<dbReference type="PANTHER" id="PTHR31297">
    <property type="entry name" value="GLUCAN ENDO-1,6-BETA-GLUCOSIDASE B"/>
    <property type="match status" value="1"/>
</dbReference>